<reference evidence="6" key="3">
    <citation type="submission" date="2025-09" db="UniProtKB">
        <authorList>
            <consortium name="Ensembl"/>
        </authorList>
    </citation>
    <scope>IDENTIFICATION</scope>
</reference>
<dbReference type="GeneTree" id="ENSGT00650000094113"/>
<dbReference type="InterPro" id="IPR025307">
    <property type="entry name" value="FIIND_dom"/>
</dbReference>
<evidence type="ECO:0000256" key="1">
    <source>
        <dbReference type="ARBA" id="ARBA00004514"/>
    </source>
</evidence>
<keyword evidence="4" id="KW-0391">Immunity</keyword>
<dbReference type="InParanoid" id="H3AWG3"/>
<dbReference type="GO" id="GO:0045087">
    <property type="term" value="P:innate immune response"/>
    <property type="evidence" value="ECO:0007669"/>
    <property type="project" value="UniProtKB-KW"/>
</dbReference>
<dbReference type="PANTHER" id="PTHR46985:SF2">
    <property type="entry name" value="APOPTOSIS-ASSOCIATED SPECK-LIKE PROTEIN CONTAINING A CARD"/>
    <property type="match status" value="1"/>
</dbReference>
<reference evidence="6" key="2">
    <citation type="submission" date="2025-08" db="UniProtKB">
        <authorList>
            <consortium name="Ensembl"/>
        </authorList>
    </citation>
    <scope>IDENTIFICATION</scope>
</reference>
<dbReference type="PROSITE" id="PS51830">
    <property type="entry name" value="FIIND"/>
    <property type="match status" value="1"/>
</dbReference>
<evidence type="ECO:0000256" key="2">
    <source>
        <dbReference type="ARBA" id="ARBA00022490"/>
    </source>
</evidence>
<dbReference type="PANTHER" id="PTHR46985">
    <property type="entry name" value="NACHT, LRR AND PYD DOMAINS-CONTAINING PROTEIN 1"/>
    <property type="match status" value="1"/>
</dbReference>
<dbReference type="Pfam" id="PF13553">
    <property type="entry name" value="FIIND"/>
    <property type="match status" value="1"/>
</dbReference>
<protein>
    <submittedName>
        <fullName evidence="6">Si:dkeyp-97b10.3</fullName>
    </submittedName>
</protein>
<dbReference type="InterPro" id="IPR051249">
    <property type="entry name" value="NLRP_Inflammasome"/>
</dbReference>
<reference evidence="7" key="1">
    <citation type="submission" date="2011-08" db="EMBL/GenBank/DDBJ databases">
        <title>The draft genome of Latimeria chalumnae.</title>
        <authorList>
            <person name="Di Palma F."/>
            <person name="Alfoldi J."/>
            <person name="Johnson J."/>
            <person name="Berlin A."/>
            <person name="Gnerre S."/>
            <person name="Jaffe D."/>
            <person name="MacCallum I."/>
            <person name="Young S."/>
            <person name="Walker B.J."/>
            <person name="Lander E."/>
            <person name="Lindblad-Toh K."/>
        </authorList>
    </citation>
    <scope>NUCLEOTIDE SEQUENCE [LARGE SCALE GENOMIC DNA]</scope>
    <source>
        <strain evidence="7">Wild caught</strain>
    </source>
</reference>
<dbReference type="Proteomes" id="UP000008672">
    <property type="component" value="Unassembled WGS sequence"/>
</dbReference>
<evidence type="ECO:0000313" key="6">
    <source>
        <dbReference type="Ensembl" id="ENSLACP00000013984.1"/>
    </source>
</evidence>
<evidence type="ECO:0000256" key="3">
    <source>
        <dbReference type="ARBA" id="ARBA00022588"/>
    </source>
</evidence>
<evidence type="ECO:0000259" key="5">
    <source>
        <dbReference type="PROSITE" id="PS51830"/>
    </source>
</evidence>
<dbReference type="OMA" id="RRNCEEP"/>
<dbReference type="HOGENOM" id="CLU_1149466_0_0_1"/>
<accession>H3AWG3</accession>
<proteinExistence type="predicted"/>
<keyword evidence="3" id="KW-0399">Innate immunity</keyword>
<comment type="subcellular location">
    <subcellularLocation>
        <location evidence="1">Cytoplasm</location>
        <location evidence="1">Cytosol</location>
    </subcellularLocation>
</comment>
<dbReference type="EMBL" id="AFYH01126237">
    <property type="status" value="NOT_ANNOTATED_CDS"/>
    <property type="molecule type" value="Genomic_DNA"/>
</dbReference>
<dbReference type="Pfam" id="PF23679">
    <property type="entry name" value="UPA-FIIND"/>
    <property type="match status" value="1"/>
</dbReference>
<name>H3AWG3_LATCH</name>
<feature type="domain" description="FIIND" evidence="5">
    <location>
        <begin position="1"/>
        <end position="242"/>
    </location>
</feature>
<organism evidence="6 7">
    <name type="scientific">Latimeria chalumnae</name>
    <name type="common">Coelacanth</name>
    <dbReference type="NCBI Taxonomy" id="7897"/>
    <lineage>
        <taxon>Eukaryota</taxon>
        <taxon>Metazoa</taxon>
        <taxon>Chordata</taxon>
        <taxon>Craniata</taxon>
        <taxon>Vertebrata</taxon>
        <taxon>Euteleostomi</taxon>
        <taxon>Coelacanthiformes</taxon>
        <taxon>Coelacanthidae</taxon>
        <taxon>Latimeria</taxon>
    </lineage>
</organism>
<dbReference type="GO" id="GO:0005829">
    <property type="term" value="C:cytosol"/>
    <property type="evidence" value="ECO:0007669"/>
    <property type="project" value="UniProtKB-SubCell"/>
</dbReference>
<evidence type="ECO:0000256" key="4">
    <source>
        <dbReference type="ARBA" id="ARBA00022859"/>
    </source>
</evidence>
<dbReference type="eggNOG" id="ENOG502QWIQ">
    <property type="taxonomic scope" value="Eukaryota"/>
</dbReference>
<evidence type="ECO:0000313" key="7">
    <source>
        <dbReference type="Proteomes" id="UP000008672"/>
    </source>
</evidence>
<dbReference type="EMBL" id="AFYH01126236">
    <property type="status" value="NOT_ANNOTATED_CDS"/>
    <property type="molecule type" value="Genomic_DNA"/>
</dbReference>
<dbReference type="Bgee" id="ENSLACG00000012312">
    <property type="expression patterns" value="Expressed in pelvic fin and 5 other cell types or tissues"/>
</dbReference>
<keyword evidence="2" id="KW-0963">Cytoplasm</keyword>
<keyword evidence="7" id="KW-1185">Reference proteome</keyword>
<sequence length="242" mass="27341">MMLEDEGSYQCTVTGLIFEVSQKAHIKYSVLSWNKYSEDLKTPWIVAGPIFDVNCGPAILKSIHFPHSLCLGDHLSNVKTGVLHIKNGSPVIEPSSDLSATHVKWNVSSLSPVGPVIQTSEPIQHHGVVLLYKVTFKILDTIHKGNFIHSIKDISKAQKQSKKKFIKIDKPPACQKSLQAGRKYRLISEPEAEINPQEIEFFDQSSLKLKNYIEVYFEQPVEFKLSLKEVLSDENVWTAKLR</sequence>
<dbReference type="AlphaFoldDB" id="H3AWG3"/>
<dbReference type="Ensembl" id="ENSLACT00000014083.1">
    <property type="protein sequence ID" value="ENSLACP00000013984.1"/>
    <property type="gene ID" value="ENSLACG00000012312.1"/>
</dbReference>